<dbReference type="EMBL" id="HBHT01021223">
    <property type="protein sequence ID" value="CAD9970712.1"/>
    <property type="molecule type" value="Transcribed_RNA"/>
</dbReference>
<feature type="region of interest" description="Disordered" evidence="1">
    <location>
        <begin position="172"/>
        <end position="229"/>
    </location>
</feature>
<name>A0A7S3DQM9_9STRA</name>
<reference evidence="2" key="1">
    <citation type="submission" date="2021-01" db="EMBL/GenBank/DDBJ databases">
        <authorList>
            <person name="Corre E."/>
            <person name="Pelletier E."/>
            <person name="Niang G."/>
            <person name="Scheremetjew M."/>
            <person name="Finn R."/>
            <person name="Kale V."/>
            <person name="Holt S."/>
            <person name="Cochrane G."/>
            <person name="Meng A."/>
            <person name="Brown T."/>
            <person name="Cohen L."/>
        </authorList>
    </citation>
    <scope>NUCLEOTIDE SEQUENCE</scope>
    <source>
        <strain evidence="2">CCMP125</strain>
    </source>
</reference>
<gene>
    <name evidence="2" type="ORF">APAL1065_LOCUS14234</name>
</gene>
<accession>A0A7S3DQM9</accession>
<sequence length="229" mass="26063">MFSKQSSRKDEDKKVETILAETRPPSAIQAVTEIRGERVIDAVPSRGVKTSLRRKIQHTFNVQSWSDTIRYICLFIFFGMFGGRTPMSRLILLLGAPSVLVLQARPVKLLWKQLLYTLINDPPGIFLSLLPAPQQALFNLDTTEAMQNIYGSYATETKDLEEATEKKLKMRRLGGEEAAVSESEDDEDFFDADEEEFFDAKEEESDDEDEDDEDDDDSDDDDDEDSDDE</sequence>
<evidence type="ECO:0000256" key="1">
    <source>
        <dbReference type="SAM" id="MobiDB-lite"/>
    </source>
</evidence>
<organism evidence="2">
    <name type="scientific">Entomoneis paludosa</name>
    <dbReference type="NCBI Taxonomy" id="265537"/>
    <lineage>
        <taxon>Eukaryota</taxon>
        <taxon>Sar</taxon>
        <taxon>Stramenopiles</taxon>
        <taxon>Ochrophyta</taxon>
        <taxon>Bacillariophyta</taxon>
        <taxon>Bacillariophyceae</taxon>
        <taxon>Bacillariophycidae</taxon>
        <taxon>Entomoneidaceae</taxon>
        <taxon>Entomoneis</taxon>
    </lineage>
</organism>
<protein>
    <submittedName>
        <fullName evidence="2">Uncharacterized protein</fullName>
    </submittedName>
</protein>
<dbReference type="AlphaFoldDB" id="A0A7S3DQM9"/>
<evidence type="ECO:0000313" key="2">
    <source>
        <dbReference type="EMBL" id="CAD9970712.1"/>
    </source>
</evidence>
<feature type="compositionally biased region" description="Acidic residues" evidence="1">
    <location>
        <begin position="182"/>
        <end position="229"/>
    </location>
</feature>
<proteinExistence type="predicted"/>